<comment type="caution">
    <text evidence="5">The sequence shown here is derived from an EMBL/GenBank/DDBJ whole genome shotgun (WGS) entry which is preliminary data.</text>
</comment>
<dbReference type="InterPro" id="IPR019887">
    <property type="entry name" value="Tscrpt_reg_AsnC/Lrp_C"/>
</dbReference>
<dbReference type="OrthoDB" id="9809462at2"/>
<dbReference type="PANTHER" id="PTHR30154">
    <property type="entry name" value="LEUCINE-RESPONSIVE REGULATORY PROTEIN"/>
    <property type="match status" value="1"/>
</dbReference>
<evidence type="ECO:0000313" key="5">
    <source>
        <dbReference type="EMBL" id="PKR48931.1"/>
    </source>
</evidence>
<dbReference type="InterPro" id="IPR000485">
    <property type="entry name" value="AsnC-type_HTH_dom"/>
</dbReference>
<dbReference type="InterPro" id="IPR011008">
    <property type="entry name" value="Dimeric_a/b-barrel"/>
</dbReference>
<name>A0A2N3KEF2_9PROT</name>
<dbReference type="Pfam" id="PF13404">
    <property type="entry name" value="HTH_AsnC-type"/>
    <property type="match status" value="1"/>
</dbReference>
<dbReference type="PROSITE" id="PS50956">
    <property type="entry name" value="HTH_ASNC_2"/>
    <property type="match status" value="1"/>
</dbReference>
<keyword evidence="1" id="KW-0805">Transcription regulation</keyword>
<keyword evidence="2" id="KW-0238">DNA-binding</keyword>
<dbReference type="PRINTS" id="PR00033">
    <property type="entry name" value="HTHASNC"/>
</dbReference>
<evidence type="ECO:0000259" key="4">
    <source>
        <dbReference type="PROSITE" id="PS50956"/>
    </source>
</evidence>
<keyword evidence="3" id="KW-0804">Transcription</keyword>
<dbReference type="SUPFAM" id="SSF46785">
    <property type="entry name" value="Winged helix' DNA-binding domain"/>
    <property type="match status" value="1"/>
</dbReference>
<evidence type="ECO:0000256" key="1">
    <source>
        <dbReference type="ARBA" id="ARBA00023015"/>
    </source>
</evidence>
<reference evidence="5 6" key="1">
    <citation type="submission" date="2017-09" db="EMBL/GenBank/DDBJ databases">
        <title>Biodiversity and function of Thalassospira species in the particle-attached aromatic-hydrocarbon-degrading consortia from the surface seawater of the South China Sea.</title>
        <authorList>
            <person name="Dong C."/>
            <person name="Liu R."/>
            <person name="Shao Z."/>
        </authorList>
    </citation>
    <scope>NUCLEOTIDE SEQUENCE [LARGE SCALE GENOMIC DNA]</scope>
    <source>
        <strain evidence="5 6">CSC1P2</strain>
    </source>
</reference>
<dbReference type="InterPro" id="IPR036390">
    <property type="entry name" value="WH_DNA-bd_sf"/>
</dbReference>
<sequence>MKRQLDEIDRRLIARLQQDARLPTAALARDVGLSRSAVQERLERLQKSQVIRGYSVILGEEARPRLLAEVMIQVEPQKSAGVVAALQKITGCIRCLAISGEFDLIAEICSDTPEELDQLLDRIGTLAGIKRTSSSIILSTKFDRRQSPQAFS</sequence>
<protein>
    <submittedName>
        <fullName evidence="5">AsnC family transcriptional regulator</fullName>
    </submittedName>
</protein>
<feature type="domain" description="HTH asnC-type" evidence="4">
    <location>
        <begin position="5"/>
        <end position="83"/>
    </location>
</feature>
<dbReference type="RefSeq" id="WP_101271020.1">
    <property type="nucleotide sequence ID" value="NZ_NWTK01000021.1"/>
</dbReference>
<gene>
    <name evidence="5" type="ORF">COO20_23535</name>
</gene>
<dbReference type="GO" id="GO:0043565">
    <property type="term" value="F:sequence-specific DNA binding"/>
    <property type="evidence" value="ECO:0007669"/>
    <property type="project" value="InterPro"/>
</dbReference>
<dbReference type="EMBL" id="NWTK01000021">
    <property type="protein sequence ID" value="PKR48931.1"/>
    <property type="molecule type" value="Genomic_DNA"/>
</dbReference>
<organism evidence="5 6">
    <name type="scientific">Thalassospira marina</name>
    <dbReference type="NCBI Taxonomy" id="2048283"/>
    <lineage>
        <taxon>Bacteria</taxon>
        <taxon>Pseudomonadati</taxon>
        <taxon>Pseudomonadota</taxon>
        <taxon>Alphaproteobacteria</taxon>
        <taxon>Rhodospirillales</taxon>
        <taxon>Thalassospiraceae</taxon>
        <taxon>Thalassospira</taxon>
    </lineage>
</organism>
<dbReference type="AlphaFoldDB" id="A0A2N3KEF2"/>
<dbReference type="Pfam" id="PF01037">
    <property type="entry name" value="AsnC_trans_reg"/>
    <property type="match status" value="1"/>
</dbReference>
<dbReference type="Proteomes" id="UP000233597">
    <property type="component" value="Unassembled WGS sequence"/>
</dbReference>
<dbReference type="SMART" id="SM00344">
    <property type="entry name" value="HTH_ASNC"/>
    <property type="match status" value="1"/>
</dbReference>
<dbReference type="Gene3D" id="1.10.10.10">
    <property type="entry name" value="Winged helix-like DNA-binding domain superfamily/Winged helix DNA-binding domain"/>
    <property type="match status" value="1"/>
</dbReference>
<dbReference type="InterPro" id="IPR019888">
    <property type="entry name" value="Tscrpt_reg_AsnC-like"/>
</dbReference>
<dbReference type="Gene3D" id="3.30.70.920">
    <property type="match status" value="1"/>
</dbReference>
<dbReference type="SUPFAM" id="SSF54909">
    <property type="entry name" value="Dimeric alpha+beta barrel"/>
    <property type="match status" value="1"/>
</dbReference>
<dbReference type="InterPro" id="IPR036388">
    <property type="entry name" value="WH-like_DNA-bd_sf"/>
</dbReference>
<accession>A0A2N3KEF2</accession>
<evidence type="ECO:0000256" key="2">
    <source>
        <dbReference type="ARBA" id="ARBA00023125"/>
    </source>
</evidence>
<dbReference type="GO" id="GO:0005829">
    <property type="term" value="C:cytosol"/>
    <property type="evidence" value="ECO:0007669"/>
    <property type="project" value="TreeGrafter"/>
</dbReference>
<evidence type="ECO:0000313" key="6">
    <source>
        <dbReference type="Proteomes" id="UP000233597"/>
    </source>
</evidence>
<dbReference type="PANTHER" id="PTHR30154:SF53">
    <property type="entry name" value="HTH-TYPE TRANSCRIPTIONAL REGULATOR LRPC"/>
    <property type="match status" value="1"/>
</dbReference>
<dbReference type="GO" id="GO:0043200">
    <property type="term" value="P:response to amino acid"/>
    <property type="evidence" value="ECO:0007669"/>
    <property type="project" value="TreeGrafter"/>
</dbReference>
<evidence type="ECO:0000256" key="3">
    <source>
        <dbReference type="ARBA" id="ARBA00023163"/>
    </source>
</evidence>
<proteinExistence type="predicted"/>